<dbReference type="AlphaFoldDB" id="Q9SLF6"/>
<sequence length="299" mass="35509">MSASHEIYIRREWIYKHKDVDGSMTREFADRLEEFMINANQLSIMQKTGNMSCPCRKCKIGRYFLPKRSQSIYIIEGSWQIIIFGFGMVNETSTNSSFQHEKEPNITFEPQQFDYNQQNHNKFEDMVYDAFHETTTITDNHEEPNLDARQFYFILDAANQPIYNGCKEGMSRLSVASRMMNIKTDNNLSEICMDSWVELINDILPEDNLAPESYYEMIDVCIDNCMIFWKEDDQLQECRFCGKPRYKLSSGRIKISYQHAFQLKHGRKTSWFDCHRRFLPMSHLYRKDKKKIQEEQSST</sequence>
<dbReference type="PIR" id="A84542">
    <property type="entry name" value="A84542"/>
</dbReference>
<proteinExistence type="predicted"/>
<organism evidence="1">
    <name type="scientific">Arabidopsis thaliana</name>
    <name type="common">Mouse-ear cress</name>
    <dbReference type="NCBI Taxonomy" id="3702"/>
    <lineage>
        <taxon>Eukaryota</taxon>
        <taxon>Viridiplantae</taxon>
        <taxon>Streptophyta</taxon>
        <taxon>Embryophyta</taxon>
        <taxon>Tracheophyta</taxon>
        <taxon>Spermatophyta</taxon>
        <taxon>Magnoliopsida</taxon>
        <taxon>eudicotyledons</taxon>
        <taxon>Gunneridae</taxon>
        <taxon>Pentapetalae</taxon>
        <taxon>rosids</taxon>
        <taxon>malvids</taxon>
        <taxon>Brassicales</taxon>
        <taxon>Brassicaceae</taxon>
        <taxon>Camelineae</taxon>
        <taxon>Arabidopsis</taxon>
    </lineage>
</organism>
<reference evidence="1" key="2">
    <citation type="submission" date="2000-03" db="EMBL/GenBank/DDBJ databases">
        <authorList>
            <person name="Lin X."/>
            <person name="Kaul S."/>
            <person name="Shea T.P."/>
            <person name="Fujii C.Y."/>
            <person name="Shen M."/>
            <person name="VanAken S.E."/>
            <person name="Barnstead M.E."/>
            <person name="Mason T.M."/>
            <person name="Bowman C.L."/>
            <person name="Ronning C.M."/>
            <person name="Benito M.-I."/>
            <person name="Carrera A.J."/>
            <person name="Creasy T.H."/>
            <person name="Buell C.R."/>
            <person name="Town C.D."/>
            <person name="Nierman W.C."/>
            <person name="Fraser C.M."/>
            <person name="Venter J.C."/>
        </authorList>
    </citation>
    <scope>NUCLEOTIDE SEQUENCE</scope>
</reference>
<reference evidence="1" key="3">
    <citation type="submission" date="2002-02" db="EMBL/GenBank/DDBJ databases">
        <authorList>
            <person name="Town C.D."/>
            <person name="Kaul S."/>
        </authorList>
    </citation>
    <scope>NUCLEOTIDE SEQUENCE</scope>
</reference>
<accession>Q9SLF6</accession>
<gene>
    <name evidence="1" type="ordered locus">At2g16610</name>
</gene>
<name>Q9SLF6_ARATH</name>
<dbReference type="PANTHER" id="PTHR10775:SF188">
    <property type="entry name" value="TRANSPOSASE-ASSOCIATED DOMAIN-CONTAINING PROTEIN"/>
    <property type="match status" value="1"/>
</dbReference>
<dbReference type="PANTHER" id="PTHR10775">
    <property type="entry name" value="OS08G0208400 PROTEIN"/>
    <property type="match status" value="1"/>
</dbReference>
<evidence type="ECO:0000313" key="1">
    <source>
        <dbReference type="EMBL" id="AAD24595.1"/>
    </source>
</evidence>
<protein>
    <submittedName>
        <fullName evidence="1">En/Spm-like transposon protein</fullName>
    </submittedName>
</protein>
<dbReference type="EMBL" id="AC005825">
    <property type="protein sequence ID" value="AAD24595.1"/>
    <property type="molecule type" value="Genomic_DNA"/>
</dbReference>
<reference key="1">
    <citation type="journal article" date="1999" name="Nature">
        <title>Sequence and analysis of chromosome 2 of the plant Arabidopsis thaliana.</title>
        <authorList>
            <person name="Lin X."/>
            <person name="Kaul S."/>
            <person name="Rounsley S."/>
            <person name="Shea T.P."/>
            <person name="Benito M.I."/>
            <person name="Town C.D."/>
            <person name="Fujii C.Y."/>
            <person name="Mason T."/>
            <person name="Bowman C.L."/>
            <person name="Barnstead M."/>
            <person name="Feldblyum T.V."/>
            <person name="Buell C.R."/>
            <person name="Ketchum K.A."/>
            <person name="Lee J."/>
            <person name="Ronning C.M."/>
            <person name="Koo H.L."/>
            <person name="Moffat K.S."/>
            <person name="Cronin L.A."/>
            <person name="Shen M."/>
            <person name="Pai G."/>
            <person name="Van Aken S."/>
            <person name="Umayam L."/>
            <person name="Tallon L.J."/>
            <person name="Gill J.E."/>
            <person name="Adams M.D."/>
            <person name="Carrera A.J."/>
            <person name="Creasy T.H."/>
            <person name="Goodman H.M."/>
            <person name="Somerville C.R."/>
            <person name="Copenhaver G.P."/>
            <person name="Preuss D."/>
            <person name="Nierman W.C."/>
            <person name="White O."/>
            <person name="Eisen J.A."/>
            <person name="Salzberg S.L."/>
            <person name="Fraser C.M."/>
            <person name="Venter J.C."/>
        </authorList>
    </citation>
    <scope>NUCLEOTIDE SEQUENCE [LARGE SCALE GENOMIC DNA]</scope>
    <source>
        <strain>cv. Columbia</strain>
    </source>
</reference>